<keyword evidence="1" id="KW-1133">Transmembrane helix</keyword>
<feature type="transmembrane region" description="Helical" evidence="1">
    <location>
        <begin position="27"/>
        <end position="47"/>
    </location>
</feature>
<dbReference type="RefSeq" id="WP_038529756.1">
    <property type="nucleotide sequence ID" value="NZ_HG315671.1"/>
</dbReference>
<keyword evidence="1" id="KW-0812">Transmembrane</keyword>
<dbReference type="Proteomes" id="UP000016160">
    <property type="component" value="Chromosome"/>
</dbReference>
<keyword evidence="1" id="KW-0472">Membrane</keyword>
<dbReference type="PATRIC" id="fig|1347342.6.peg.1813"/>
<evidence type="ECO:0000313" key="3">
    <source>
        <dbReference type="Proteomes" id="UP000016160"/>
    </source>
</evidence>
<gene>
    <name evidence="2" type="ORF">BN863_18100</name>
</gene>
<name>T2KKV5_FORAG</name>
<keyword evidence="3" id="KW-1185">Reference proteome</keyword>
<organism evidence="2 3">
    <name type="scientific">Formosa agariphila (strain DSM 15362 / KCTC 12365 / LMG 23005 / KMM 3901 / M-2Alg 35-1)</name>
    <dbReference type="NCBI Taxonomy" id="1347342"/>
    <lineage>
        <taxon>Bacteria</taxon>
        <taxon>Pseudomonadati</taxon>
        <taxon>Bacteroidota</taxon>
        <taxon>Flavobacteriia</taxon>
        <taxon>Flavobacteriales</taxon>
        <taxon>Flavobacteriaceae</taxon>
        <taxon>Formosa</taxon>
    </lineage>
</organism>
<evidence type="ECO:0000256" key="1">
    <source>
        <dbReference type="SAM" id="Phobius"/>
    </source>
</evidence>
<dbReference type="OrthoDB" id="1202847at2"/>
<dbReference type="HOGENOM" id="CLU_2934751_0_0_10"/>
<accession>T2KKV5</accession>
<dbReference type="AlphaFoldDB" id="T2KKV5"/>
<dbReference type="EMBL" id="HG315671">
    <property type="protein sequence ID" value="CDF79522.1"/>
    <property type="molecule type" value="Genomic_DNA"/>
</dbReference>
<protein>
    <submittedName>
        <fullName evidence="2">Uncharacterized protein</fullName>
    </submittedName>
</protein>
<sequence length="60" mass="6947">METKKNEFLIDNIINKYQNLSHNEKSLINFSTMILLVVFAIGAIYNIGKAFGEFLFYVNN</sequence>
<proteinExistence type="predicted"/>
<reference evidence="2 3" key="1">
    <citation type="journal article" date="2013" name="Appl. Environ. Microbiol.">
        <title>The genome of the alga-associated marine flavobacterium Formosa agariphila KMM 3901T reveals a broad potential for degradation of algal polysaccharides.</title>
        <authorList>
            <person name="Mann A.J."/>
            <person name="Hahnke R.L."/>
            <person name="Huang S."/>
            <person name="Werner J."/>
            <person name="Xing P."/>
            <person name="Barbeyron T."/>
            <person name="Huettel B."/>
            <person name="Stueber K."/>
            <person name="Reinhardt R."/>
            <person name="Harder J."/>
            <person name="Gloeckner F.O."/>
            <person name="Amann R.I."/>
            <person name="Teeling H."/>
        </authorList>
    </citation>
    <scope>NUCLEOTIDE SEQUENCE [LARGE SCALE GENOMIC DNA]</scope>
    <source>
        <strain evidence="3">DSM 15362 / KCTC 12365 / LMG 23005 / KMM 3901</strain>
    </source>
</reference>
<evidence type="ECO:0000313" key="2">
    <source>
        <dbReference type="EMBL" id="CDF79522.1"/>
    </source>
</evidence>